<dbReference type="RefSeq" id="WP_114433900.1">
    <property type="nucleotide sequence ID" value="NZ_JAJGNG010000003.1"/>
</dbReference>
<proteinExistence type="inferred from homology"/>
<dbReference type="EMBL" id="QPJI01000002">
    <property type="protein sequence ID" value="RCW73585.1"/>
    <property type="molecule type" value="Genomic_DNA"/>
</dbReference>
<dbReference type="InterPro" id="IPR016155">
    <property type="entry name" value="Mopterin_synth/thiamin_S_b"/>
</dbReference>
<comment type="caution">
    <text evidence="3">The sequence shown here is derived from an EMBL/GenBank/DDBJ whole genome shotgun (WGS) entry which is preliminary data.</text>
</comment>
<accession>A0A368Y0I8</accession>
<dbReference type="Proteomes" id="UP000253647">
    <property type="component" value="Unassembled WGS sequence"/>
</dbReference>
<dbReference type="PANTHER" id="PTHR37483:SF1">
    <property type="entry name" value="UPF0125 PROTEIN RATB"/>
    <property type="match status" value="1"/>
</dbReference>
<organism evidence="3 4">
    <name type="scientific">Marinobacter nauticus</name>
    <name type="common">Marinobacter hydrocarbonoclasticus</name>
    <name type="synonym">Marinobacter aquaeolei</name>
    <dbReference type="NCBI Taxonomy" id="2743"/>
    <lineage>
        <taxon>Bacteria</taxon>
        <taxon>Pseudomonadati</taxon>
        <taxon>Pseudomonadota</taxon>
        <taxon>Gammaproteobacteria</taxon>
        <taxon>Pseudomonadales</taxon>
        <taxon>Marinobacteraceae</taxon>
        <taxon>Marinobacter</taxon>
    </lineage>
</organism>
<dbReference type="InterPro" id="IPR037021">
    <property type="entry name" value="RnfH_sf"/>
</dbReference>
<gene>
    <name evidence="3" type="ORF">DET61_102304</name>
</gene>
<comment type="similarity">
    <text evidence="1 2">Belongs to the UPF0125 (RnfH) family.</text>
</comment>
<dbReference type="AlphaFoldDB" id="A0A368Y0I8"/>
<protein>
    <recommendedName>
        <fullName evidence="2">UPF0125 protein DET61_102304</fullName>
    </recommendedName>
</protein>
<evidence type="ECO:0000256" key="1">
    <source>
        <dbReference type="ARBA" id="ARBA00010645"/>
    </source>
</evidence>
<evidence type="ECO:0000313" key="4">
    <source>
        <dbReference type="Proteomes" id="UP000253647"/>
    </source>
</evidence>
<dbReference type="PANTHER" id="PTHR37483">
    <property type="entry name" value="UPF0125 PROTEIN RATB"/>
    <property type="match status" value="1"/>
</dbReference>
<dbReference type="SUPFAM" id="SSF54285">
    <property type="entry name" value="MoaD/ThiS"/>
    <property type="match status" value="1"/>
</dbReference>
<name>A0A368Y0I8_MARNT</name>
<dbReference type="InterPro" id="IPR005346">
    <property type="entry name" value="RnfH"/>
</dbReference>
<dbReference type="Gene3D" id="3.10.20.280">
    <property type="entry name" value="RnfH-like"/>
    <property type="match status" value="1"/>
</dbReference>
<evidence type="ECO:0000256" key="2">
    <source>
        <dbReference type="HAMAP-Rule" id="MF_00460"/>
    </source>
</evidence>
<evidence type="ECO:0000313" key="3">
    <source>
        <dbReference type="EMBL" id="RCW73585.1"/>
    </source>
</evidence>
<reference evidence="3 4" key="1">
    <citation type="submission" date="2018-07" db="EMBL/GenBank/DDBJ databases">
        <title>Freshwater and sediment microbial communities from various areas in North America, analyzing microbe dynamics in response to fracking.</title>
        <authorList>
            <person name="Lamendella R."/>
        </authorList>
    </citation>
    <scope>NUCLEOTIDE SEQUENCE [LARGE SCALE GENOMIC DNA]</scope>
    <source>
        <strain evidence="3 4">105B</strain>
    </source>
</reference>
<dbReference type="HAMAP" id="MF_00460">
    <property type="entry name" value="UPF0125_RnfH"/>
    <property type="match status" value="1"/>
</dbReference>
<dbReference type="NCBIfam" id="NF002490">
    <property type="entry name" value="PRK01777.1"/>
    <property type="match status" value="1"/>
</dbReference>
<dbReference type="Pfam" id="PF03658">
    <property type="entry name" value="Ub-RnfH"/>
    <property type="match status" value="1"/>
</dbReference>
<sequence length="92" mass="10268">MEVEVAYARPDKQQIVSVVVPPGTTALEAVKLSRIIEIFPEIDPDTIDMGVFGKMVKNPAEHALSEGDRVELYRPLKIDPKQARLNRAKKKA</sequence>